<name>A0A0E3C191_9BURK</name>
<reference evidence="1 2" key="1">
    <citation type="submission" date="2013-09" db="EMBL/GenBank/DDBJ databases">
        <title>High correlation between genotypes and phenotypes of environmental bacteria Comamonas testosteroni strains.</title>
        <authorList>
            <person name="Liu L."/>
            <person name="Zhu W."/>
            <person name="Xia X."/>
            <person name="Xu B."/>
            <person name="Luo M."/>
            <person name="Wang G."/>
        </authorList>
    </citation>
    <scope>NUCLEOTIDE SEQUENCE [LARGE SCALE GENOMIC DNA]</scope>
    <source>
        <strain evidence="1 2">JL14</strain>
    </source>
</reference>
<evidence type="ECO:0000313" key="2">
    <source>
        <dbReference type="Proteomes" id="UP000029567"/>
    </source>
</evidence>
<proteinExistence type="predicted"/>
<evidence type="ECO:0000313" key="1">
    <source>
        <dbReference type="EMBL" id="KGG90836.1"/>
    </source>
</evidence>
<dbReference type="Proteomes" id="UP000029567">
    <property type="component" value="Unassembled WGS sequence"/>
</dbReference>
<dbReference type="AlphaFoldDB" id="A0A0E3C191"/>
<organism evidence="1 2">
    <name type="scientific">Comamonas thiooxydans</name>
    <dbReference type="NCBI Taxonomy" id="363952"/>
    <lineage>
        <taxon>Bacteria</taxon>
        <taxon>Pseudomonadati</taxon>
        <taxon>Pseudomonadota</taxon>
        <taxon>Betaproteobacteria</taxon>
        <taxon>Burkholderiales</taxon>
        <taxon>Comamonadaceae</taxon>
        <taxon>Comamonas</taxon>
    </lineage>
</organism>
<comment type="caution">
    <text evidence="1">The sequence shown here is derived from an EMBL/GenBank/DDBJ whole genome shotgun (WGS) entry which is preliminary data.</text>
</comment>
<protein>
    <submittedName>
        <fullName evidence="1">Uncharacterized protein</fullName>
    </submittedName>
</protein>
<dbReference type="EMBL" id="AWTN01000095">
    <property type="protein sequence ID" value="KGG90836.1"/>
    <property type="molecule type" value="Genomic_DNA"/>
</dbReference>
<gene>
    <name evidence="1" type="ORF">P245_15375</name>
</gene>
<sequence length="51" mass="6059">MLNAEHLHSIPVMRIFGFWHKCCSRKEELLKFRLPRNDSLQRLGVIADTHN</sequence>
<accession>A0A0E3C191</accession>